<dbReference type="InterPro" id="IPR033659">
    <property type="entry name" value="Ferrochelatase_N"/>
</dbReference>
<keyword evidence="4 7" id="KW-0456">Lyase</keyword>
<dbReference type="InterPro" id="IPR033644">
    <property type="entry name" value="Ferrochelatase_C"/>
</dbReference>
<dbReference type="SUPFAM" id="SSF53800">
    <property type="entry name" value="Chelatase"/>
    <property type="match status" value="1"/>
</dbReference>
<dbReference type="InterPro" id="IPR001015">
    <property type="entry name" value="Ferrochelatase"/>
</dbReference>
<evidence type="ECO:0000256" key="7">
    <source>
        <dbReference type="HAMAP-Rule" id="MF_00323"/>
    </source>
</evidence>
<comment type="catalytic activity">
    <reaction evidence="7">
        <text>heme b + 2 H(+) = protoporphyrin IX + Fe(2+)</text>
        <dbReference type="Rhea" id="RHEA:22584"/>
        <dbReference type="ChEBI" id="CHEBI:15378"/>
        <dbReference type="ChEBI" id="CHEBI:29033"/>
        <dbReference type="ChEBI" id="CHEBI:57306"/>
        <dbReference type="ChEBI" id="CHEBI:60344"/>
        <dbReference type="EC" id="4.98.1.1"/>
    </reaction>
</comment>
<dbReference type="PANTHER" id="PTHR11108">
    <property type="entry name" value="FERROCHELATASE"/>
    <property type="match status" value="1"/>
</dbReference>
<dbReference type="CDD" id="cd03411">
    <property type="entry name" value="Ferrochelatase_N"/>
    <property type="match status" value="1"/>
</dbReference>
<keyword evidence="10" id="KW-1185">Reference proteome</keyword>
<comment type="catalytic activity">
    <reaction evidence="6">
        <text>Fe-coproporphyrin III + 2 H(+) = coproporphyrin III + Fe(2+)</text>
        <dbReference type="Rhea" id="RHEA:49572"/>
        <dbReference type="ChEBI" id="CHEBI:15378"/>
        <dbReference type="ChEBI" id="CHEBI:29033"/>
        <dbReference type="ChEBI" id="CHEBI:68438"/>
        <dbReference type="ChEBI" id="CHEBI:131725"/>
        <dbReference type="EC" id="4.99.1.9"/>
    </reaction>
    <physiologicalReaction direction="right-to-left" evidence="6">
        <dbReference type="Rhea" id="RHEA:49574"/>
    </physiologicalReaction>
</comment>
<comment type="pathway">
    <text evidence="7">Porphyrin-containing compound metabolism; protoheme biosynthesis; protoheme from protoporphyrin-IX: step 1/1.</text>
</comment>
<dbReference type="AlphaFoldDB" id="A0A5C5ZSU3"/>
<keyword evidence="7" id="KW-0479">Metal-binding</keyword>
<feature type="binding site" evidence="7">
    <location>
        <position position="264"/>
    </location>
    <ligand>
        <name>Fe(2+)</name>
        <dbReference type="ChEBI" id="CHEBI:29033"/>
    </ligand>
</feature>
<dbReference type="UniPathway" id="UPA00252">
    <property type="reaction ID" value="UER00325"/>
</dbReference>
<dbReference type="NCBIfam" id="NF000689">
    <property type="entry name" value="PRK00035.2-1"/>
    <property type="match status" value="1"/>
</dbReference>
<organism evidence="9 10">
    <name type="scientific">Pseudobythopirellula maris</name>
    <dbReference type="NCBI Taxonomy" id="2527991"/>
    <lineage>
        <taxon>Bacteria</taxon>
        <taxon>Pseudomonadati</taxon>
        <taxon>Planctomycetota</taxon>
        <taxon>Planctomycetia</taxon>
        <taxon>Pirellulales</taxon>
        <taxon>Lacipirellulaceae</taxon>
        <taxon>Pseudobythopirellula</taxon>
    </lineage>
</organism>
<dbReference type="NCBIfam" id="TIGR00109">
    <property type="entry name" value="hemH"/>
    <property type="match status" value="1"/>
</dbReference>
<dbReference type="Gene3D" id="3.40.50.1400">
    <property type="match status" value="2"/>
</dbReference>
<comment type="similarity">
    <text evidence="1 7 8">Belongs to the ferrochelatase family.</text>
</comment>
<dbReference type="EMBL" id="SJPQ01000001">
    <property type="protein sequence ID" value="TWT90569.1"/>
    <property type="molecule type" value="Genomic_DNA"/>
</dbReference>
<dbReference type="GO" id="GO:0005737">
    <property type="term" value="C:cytoplasm"/>
    <property type="evidence" value="ECO:0007669"/>
    <property type="project" value="UniProtKB-SubCell"/>
</dbReference>
<evidence type="ECO:0000256" key="6">
    <source>
        <dbReference type="ARBA" id="ARBA00024536"/>
    </source>
</evidence>
<evidence type="ECO:0000256" key="8">
    <source>
        <dbReference type="RuleBase" id="RU004185"/>
    </source>
</evidence>
<evidence type="ECO:0000256" key="5">
    <source>
        <dbReference type="ARBA" id="ARBA00023244"/>
    </source>
</evidence>
<protein>
    <recommendedName>
        <fullName evidence="7">Ferrochelatase</fullName>
        <ecNumber evidence="7">4.98.1.1</ecNumber>
    </recommendedName>
    <alternativeName>
        <fullName evidence="7">Heme synthase</fullName>
    </alternativeName>
    <alternativeName>
        <fullName evidence="7">Protoheme ferro-lyase</fullName>
    </alternativeName>
</protein>
<evidence type="ECO:0000313" key="10">
    <source>
        <dbReference type="Proteomes" id="UP000315440"/>
    </source>
</evidence>
<dbReference type="PANTHER" id="PTHR11108:SF1">
    <property type="entry name" value="FERROCHELATASE, MITOCHONDRIAL"/>
    <property type="match status" value="1"/>
</dbReference>
<keyword evidence="2 7" id="KW-0408">Iron</keyword>
<dbReference type="GO" id="GO:0004325">
    <property type="term" value="F:ferrochelatase activity"/>
    <property type="evidence" value="ECO:0007669"/>
    <property type="project" value="UniProtKB-UniRule"/>
</dbReference>
<comment type="function">
    <text evidence="7">Catalyzes the ferrous insertion into protoporphyrin IX.</text>
</comment>
<dbReference type="Proteomes" id="UP000315440">
    <property type="component" value="Unassembled WGS sequence"/>
</dbReference>
<gene>
    <name evidence="7 9" type="primary">hemH</name>
    <name evidence="9" type="ORF">Mal64_09620</name>
</gene>
<evidence type="ECO:0000256" key="3">
    <source>
        <dbReference type="ARBA" id="ARBA00023133"/>
    </source>
</evidence>
<evidence type="ECO:0000313" key="9">
    <source>
        <dbReference type="EMBL" id="TWT90569.1"/>
    </source>
</evidence>
<proteinExistence type="inferred from homology"/>
<dbReference type="HAMAP" id="MF_00323">
    <property type="entry name" value="Ferrochelatase"/>
    <property type="match status" value="1"/>
</dbReference>
<evidence type="ECO:0000256" key="1">
    <source>
        <dbReference type="ARBA" id="ARBA00007718"/>
    </source>
</evidence>
<dbReference type="CDD" id="cd00419">
    <property type="entry name" value="Ferrochelatase_C"/>
    <property type="match status" value="1"/>
</dbReference>
<keyword evidence="7" id="KW-0963">Cytoplasm</keyword>
<dbReference type="RefSeq" id="WP_146397555.1">
    <property type="nucleotide sequence ID" value="NZ_SJPQ01000001.1"/>
</dbReference>
<keyword evidence="5 7" id="KW-0627">Porphyrin biosynthesis</keyword>
<comment type="caution">
    <text evidence="9">The sequence shown here is derived from an EMBL/GenBank/DDBJ whole genome shotgun (WGS) entry which is preliminary data.</text>
</comment>
<dbReference type="EC" id="4.98.1.1" evidence="7"/>
<keyword evidence="3 7" id="KW-0350">Heme biosynthesis</keyword>
<name>A0A5C5ZSU3_9BACT</name>
<dbReference type="GO" id="GO:0046872">
    <property type="term" value="F:metal ion binding"/>
    <property type="evidence" value="ECO:0007669"/>
    <property type="project" value="UniProtKB-KW"/>
</dbReference>
<reference evidence="9 10" key="1">
    <citation type="submission" date="2019-02" db="EMBL/GenBank/DDBJ databases">
        <title>Deep-cultivation of Planctomycetes and their phenomic and genomic characterization uncovers novel biology.</title>
        <authorList>
            <person name="Wiegand S."/>
            <person name="Jogler M."/>
            <person name="Boedeker C."/>
            <person name="Pinto D."/>
            <person name="Vollmers J."/>
            <person name="Rivas-Marin E."/>
            <person name="Kohn T."/>
            <person name="Peeters S.H."/>
            <person name="Heuer A."/>
            <person name="Rast P."/>
            <person name="Oberbeckmann S."/>
            <person name="Bunk B."/>
            <person name="Jeske O."/>
            <person name="Meyerdierks A."/>
            <person name="Storesund J.E."/>
            <person name="Kallscheuer N."/>
            <person name="Luecker S."/>
            <person name="Lage O.M."/>
            <person name="Pohl T."/>
            <person name="Merkel B.J."/>
            <person name="Hornburger P."/>
            <person name="Mueller R.-W."/>
            <person name="Bruemmer F."/>
            <person name="Labrenz M."/>
            <person name="Spormann A.M."/>
            <person name="Op Den Camp H."/>
            <person name="Overmann J."/>
            <person name="Amann R."/>
            <person name="Jetten M.S.M."/>
            <person name="Mascher T."/>
            <person name="Medema M.H."/>
            <person name="Devos D.P."/>
            <person name="Kaster A.-K."/>
            <person name="Ovreas L."/>
            <person name="Rohde M."/>
            <person name="Galperin M.Y."/>
            <person name="Jogler C."/>
        </authorList>
    </citation>
    <scope>NUCLEOTIDE SEQUENCE [LARGE SCALE GENOMIC DNA]</scope>
    <source>
        <strain evidence="9 10">Mal64</strain>
    </source>
</reference>
<evidence type="ECO:0000256" key="2">
    <source>
        <dbReference type="ARBA" id="ARBA00023004"/>
    </source>
</evidence>
<comment type="subcellular location">
    <subcellularLocation>
        <location evidence="7">Cytoplasm</location>
    </subcellularLocation>
</comment>
<feature type="binding site" evidence="7">
    <location>
        <position position="183"/>
    </location>
    <ligand>
        <name>Fe(2+)</name>
        <dbReference type="ChEBI" id="CHEBI:29033"/>
    </ligand>
</feature>
<sequence>MSQDYDAVLIVSFGGPEGPGDVMPFLENVLRGKNVPRERMLEVAEHYQHFGGVSPINEQNRQLIAALEKELAANGPRLPVYWGNRNWDPLLADTLRQMGDDGVKRAIAFFTSAFSSYSGCRQYREDIARAREEVGPTAPEVDKVRVFFNHPAFVEVNAENARRELEAFPAERRDNALLMFTAHSIPMAMAEGCRYERQLQEACRLVAEAAGAPRWELVYQSRSGPPQQPWLEPDVCDRIETLHAAGGLEELVILPIGFISDHMEVLFDLDTEARELCEKLDIAMRRAPTAGIHPKFVRMVCDLIAERVEGLAERPALGELGPSHDVCPVGCCSYTPRRPAAT</sequence>
<dbReference type="GO" id="GO:0006783">
    <property type="term" value="P:heme biosynthetic process"/>
    <property type="evidence" value="ECO:0007669"/>
    <property type="project" value="UniProtKB-UniRule"/>
</dbReference>
<dbReference type="Pfam" id="PF00762">
    <property type="entry name" value="Ferrochelatase"/>
    <property type="match status" value="1"/>
</dbReference>
<dbReference type="OrthoDB" id="9776380at2"/>
<evidence type="ECO:0000256" key="4">
    <source>
        <dbReference type="ARBA" id="ARBA00023239"/>
    </source>
</evidence>
<accession>A0A5C5ZSU3</accession>